<reference evidence="3 4" key="1">
    <citation type="submission" date="2018-06" db="EMBL/GenBank/DDBJ databases">
        <title>Genomic Encyclopedia of Type Strains, Phase IV (KMG-IV): sequencing the most valuable type-strain genomes for metagenomic binning, comparative biology and taxonomic classification.</title>
        <authorList>
            <person name="Goeker M."/>
        </authorList>
    </citation>
    <scope>NUCLEOTIDE SEQUENCE [LARGE SCALE GENOMIC DNA]</scope>
    <source>
        <strain evidence="3 4">DSM 25619</strain>
    </source>
</reference>
<dbReference type="GO" id="GO:0006208">
    <property type="term" value="P:pyrimidine nucleobase catabolic process"/>
    <property type="evidence" value="ECO:0007669"/>
    <property type="project" value="TreeGrafter"/>
</dbReference>
<evidence type="ECO:0000313" key="3">
    <source>
        <dbReference type="EMBL" id="RBO95004.1"/>
    </source>
</evidence>
<dbReference type="PANTHER" id="PTHR30466">
    <property type="entry name" value="FLAVIN REDUCTASE"/>
    <property type="match status" value="1"/>
</dbReference>
<organism evidence="3 4">
    <name type="scientific">Pseudochrobactrum asaccharolyticum</name>
    <dbReference type="NCBI Taxonomy" id="354351"/>
    <lineage>
        <taxon>Bacteria</taxon>
        <taxon>Pseudomonadati</taxon>
        <taxon>Pseudomonadota</taxon>
        <taxon>Alphaproteobacteria</taxon>
        <taxon>Hyphomicrobiales</taxon>
        <taxon>Brucellaceae</taxon>
        <taxon>Pseudochrobactrum</taxon>
    </lineage>
</organism>
<dbReference type="SUPFAM" id="SSF50475">
    <property type="entry name" value="FMN-binding split barrel"/>
    <property type="match status" value="1"/>
</dbReference>
<keyword evidence="1" id="KW-0560">Oxidoreductase</keyword>
<dbReference type="AlphaFoldDB" id="A0A366E0H1"/>
<keyword evidence="4" id="KW-1185">Reference proteome</keyword>
<dbReference type="GO" id="GO:0010181">
    <property type="term" value="F:FMN binding"/>
    <property type="evidence" value="ECO:0007669"/>
    <property type="project" value="InterPro"/>
</dbReference>
<dbReference type="InterPro" id="IPR012349">
    <property type="entry name" value="Split_barrel_FMN-bd"/>
</dbReference>
<proteinExistence type="predicted"/>
<evidence type="ECO:0000313" key="4">
    <source>
        <dbReference type="Proteomes" id="UP000252893"/>
    </source>
</evidence>
<dbReference type="RefSeq" id="WP_113944848.1">
    <property type="nucleotide sequence ID" value="NZ_JBHEEG010000001.1"/>
</dbReference>
<dbReference type="OrthoDB" id="9792858at2"/>
<gene>
    <name evidence="3" type="ORF">DFR47_104367</name>
</gene>
<sequence length="180" mass="19515">MNMVKSIVTTNQAVDPLSYRNAMSQFAGAVNIVTTDGPAGRRALTLSAGCSVSDNPATILICLQRIHTDNLMFIENGVFAFNVLHAGQKDLAEAFAGRNQLTMGERFALGEWDTLQTGSPVLKNALASLDCKIISCQDHATHHVLFGEVLALRQISAEQSQADGNEALVYLNRAYHQLKI</sequence>
<dbReference type="Pfam" id="PF01613">
    <property type="entry name" value="Flavin_Reduct"/>
    <property type="match status" value="1"/>
</dbReference>
<dbReference type="Gene3D" id="2.30.110.10">
    <property type="entry name" value="Electron Transport, Fmn-binding Protein, Chain A"/>
    <property type="match status" value="1"/>
</dbReference>
<dbReference type="InterPro" id="IPR050268">
    <property type="entry name" value="NADH-dep_flavin_reductase"/>
</dbReference>
<accession>A0A366E0H1</accession>
<name>A0A366E0H1_9HYPH</name>
<evidence type="ECO:0000259" key="2">
    <source>
        <dbReference type="SMART" id="SM00903"/>
    </source>
</evidence>
<evidence type="ECO:0000256" key="1">
    <source>
        <dbReference type="ARBA" id="ARBA00023002"/>
    </source>
</evidence>
<feature type="domain" description="Flavin reductase like" evidence="2">
    <location>
        <begin position="23"/>
        <end position="177"/>
    </location>
</feature>
<dbReference type="EMBL" id="QNRH01000004">
    <property type="protein sequence ID" value="RBO95004.1"/>
    <property type="molecule type" value="Genomic_DNA"/>
</dbReference>
<dbReference type="Proteomes" id="UP000252893">
    <property type="component" value="Unassembled WGS sequence"/>
</dbReference>
<comment type="caution">
    <text evidence="3">The sequence shown here is derived from an EMBL/GenBank/DDBJ whole genome shotgun (WGS) entry which is preliminary data.</text>
</comment>
<dbReference type="PANTHER" id="PTHR30466:SF1">
    <property type="entry name" value="FMN REDUCTASE (NADH) RUTF"/>
    <property type="match status" value="1"/>
</dbReference>
<protein>
    <submittedName>
        <fullName evidence="3">Cob(II)yrinic acid a,c-diamide reductase</fullName>
    </submittedName>
</protein>
<dbReference type="InterPro" id="IPR002563">
    <property type="entry name" value="Flavin_Rdtase-like_dom"/>
</dbReference>
<dbReference type="GO" id="GO:0042602">
    <property type="term" value="F:riboflavin reductase (NADPH) activity"/>
    <property type="evidence" value="ECO:0007669"/>
    <property type="project" value="TreeGrafter"/>
</dbReference>
<dbReference type="SMART" id="SM00903">
    <property type="entry name" value="Flavin_Reduct"/>
    <property type="match status" value="1"/>
</dbReference>